<dbReference type="PANTHER" id="PTHR32268">
    <property type="entry name" value="HOMOSERINE O-ACETYLTRANSFERASE"/>
    <property type="match status" value="1"/>
</dbReference>
<proteinExistence type="predicted"/>
<evidence type="ECO:0000313" key="4">
    <source>
        <dbReference type="EMBL" id="SDW82656.1"/>
    </source>
</evidence>
<dbReference type="PANTHER" id="PTHR32268:SF11">
    <property type="entry name" value="HOMOSERINE O-ACETYLTRANSFERASE"/>
    <property type="match status" value="1"/>
</dbReference>
<evidence type="ECO:0000256" key="2">
    <source>
        <dbReference type="PIRSR" id="PIRSR000443-1"/>
    </source>
</evidence>
<dbReference type="AlphaFoldDB" id="A0A1H2WQC0"/>
<reference evidence="4 5" key="1">
    <citation type="submission" date="2016-10" db="EMBL/GenBank/DDBJ databases">
        <authorList>
            <person name="Varghese N."/>
            <person name="Submissions S."/>
        </authorList>
    </citation>
    <scope>NUCLEOTIDE SEQUENCE [LARGE SCALE GENOMIC DNA]</scope>
    <source>
        <strain evidence="4 5">DSM 11449</strain>
    </source>
</reference>
<accession>A0A1H2WQC0</accession>
<dbReference type="Proteomes" id="UP000182771">
    <property type="component" value="Unassembled WGS sequence"/>
</dbReference>
<dbReference type="GO" id="GO:0009086">
    <property type="term" value="P:methionine biosynthetic process"/>
    <property type="evidence" value="ECO:0007669"/>
    <property type="project" value="TreeGrafter"/>
</dbReference>
<feature type="active site" evidence="2">
    <location>
        <position position="301"/>
    </location>
</feature>
<dbReference type="InterPro" id="IPR008220">
    <property type="entry name" value="HAT_MetX-like"/>
</dbReference>
<protein>
    <submittedName>
        <fullName evidence="4">Homoserine O-acetyltransferase</fullName>
    </submittedName>
</protein>
<dbReference type="GO" id="GO:0009092">
    <property type="term" value="P:homoserine metabolic process"/>
    <property type="evidence" value="ECO:0007669"/>
    <property type="project" value="TreeGrafter"/>
</dbReference>
<dbReference type="InterPro" id="IPR029058">
    <property type="entry name" value="AB_hydrolase_fold"/>
</dbReference>
<keyword evidence="5" id="KW-1185">Reference proteome</keyword>
<keyword evidence="1 4" id="KW-0808">Transferase</keyword>
<evidence type="ECO:0000313" key="5">
    <source>
        <dbReference type="Proteomes" id="UP000182771"/>
    </source>
</evidence>
<name>A0A1H2WQC0_9FLAO</name>
<dbReference type="RefSeq" id="WP_016420784.1">
    <property type="nucleotide sequence ID" value="NZ_FNND01000004.1"/>
</dbReference>
<dbReference type="SUPFAM" id="SSF53474">
    <property type="entry name" value="alpha/beta-Hydrolases"/>
    <property type="match status" value="1"/>
</dbReference>
<dbReference type="GO" id="GO:0004414">
    <property type="term" value="F:homoserine O-acetyltransferase activity"/>
    <property type="evidence" value="ECO:0007669"/>
    <property type="project" value="TreeGrafter"/>
</dbReference>
<evidence type="ECO:0000256" key="1">
    <source>
        <dbReference type="ARBA" id="ARBA00022679"/>
    </source>
</evidence>
<organism evidence="4 5">
    <name type="scientific">Capnocytophaga granulosa</name>
    <dbReference type="NCBI Taxonomy" id="45242"/>
    <lineage>
        <taxon>Bacteria</taxon>
        <taxon>Pseudomonadati</taxon>
        <taxon>Bacteroidota</taxon>
        <taxon>Flavobacteriia</taxon>
        <taxon>Flavobacteriales</taxon>
        <taxon>Flavobacteriaceae</taxon>
        <taxon>Capnocytophaga</taxon>
    </lineage>
</organism>
<dbReference type="EMBL" id="FNND01000004">
    <property type="protein sequence ID" value="SDW82656.1"/>
    <property type="molecule type" value="Genomic_DNA"/>
</dbReference>
<feature type="active site" description="Nucleophile" evidence="2">
    <location>
        <position position="126"/>
    </location>
</feature>
<dbReference type="PIRSF" id="PIRSF000443">
    <property type="entry name" value="Homoser_Ac_trans"/>
    <property type="match status" value="1"/>
</dbReference>
<comment type="caution">
    <text evidence="4">The sequence shown here is derived from an EMBL/GenBank/DDBJ whole genome shotgun (WGS) entry which is preliminary data.</text>
</comment>
<sequence>MDELKCIEINNFTTLLGKEYPCLELTYQLFGQPLGEAPVIVVNHALTGNSQVIGKEGWWNQTVGEGKPFDTLTHTVICFNIPGNGYRNGALIADYKLWTARDVARIFLLGLQQLGVEHVDILSGSSLGGGIAWEMLALAPQYITHFFAVATDWKTTDWVIANCLVQERLLEGNNPLHDARMHAMLCYRTPASLKEKFDRSVNIERNLFNTETWLLHHGEKLQNRFTLEAYKLMNQLVKTIDICKDRGGFEQVMVPVTTQIHIIATDTDLYFVPQENRLTYQALKQMGKEVTYHEIHSIHGHDAFLIEFDQLDSFIRPCLGDVVA</sequence>
<dbReference type="InterPro" id="IPR000073">
    <property type="entry name" value="AB_hydrolase_1"/>
</dbReference>
<dbReference type="OrthoDB" id="9800754at2"/>
<feature type="active site" evidence="2">
    <location>
        <position position="268"/>
    </location>
</feature>
<dbReference type="Gene3D" id="3.40.50.1820">
    <property type="entry name" value="alpha/beta hydrolase"/>
    <property type="match status" value="1"/>
</dbReference>
<dbReference type="GeneID" id="85017314"/>
<feature type="domain" description="AB hydrolase-1" evidence="3">
    <location>
        <begin position="38"/>
        <end position="156"/>
    </location>
</feature>
<gene>
    <name evidence="4" type="ORF">SAMN05444420_104166</name>
</gene>
<dbReference type="Pfam" id="PF00561">
    <property type="entry name" value="Abhydrolase_1"/>
    <property type="match status" value="1"/>
</dbReference>
<evidence type="ECO:0000259" key="3">
    <source>
        <dbReference type="Pfam" id="PF00561"/>
    </source>
</evidence>